<reference evidence="1" key="2">
    <citation type="journal article" date="2022" name="New Phytol.">
        <title>Evolutionary transition to the ectomycorrhizal habit in the genomes of a hyperdiverse lineage of mushroom-forming fungi.</title>
        <authorList>
            <person name="Looney B."/>
            <person name="Miyauchi S."/>
            <person name="Morin E."/>
            <person name="Drula E."/>
            <person name="Courty P.E."/>
            <person name="Kohler A."/>
            <person name="Kuo A."/>
            <person name="LaButti K."/>
            <person name="Pangilinan J."/>
            <person name="Lipzen A."/>
            <person name="Riley R."/>
            <person name="Andreopoulos W."/>
            <person name="He G."/>
            <person name="Johnson J."/>
            <person name="Nolan M."/>
            <person name="Tritt A."/>
            <person name="Barry K.W."/>
            <person name="Grigoriev I.V."/>
            <person name="Nagy L.G."/>
            <person name="Hibbett D."/>
            <person name="Henrissat B."/>
            <person name="Matheny P.B."/>
            <person name="Labbe J."/>
            <person name="Martin F.M."/>
        </authorList>
    </citation>
    <scope>NUCLEOTIDE SEQUENCE</scope>
    <source>
        <strain evidence="1">EC-137</strain>
    </source>
</reference>
<accession>A0ACB8QUL8</accession>
<comment type="caution">
    <text evidence="1">The sequence shown here is derived from an EMBL/GenBank/DDBJ whole genome shotgun (WGS) entry which is preliminary data.</text>
</comment>
<dbReference type="Proteomes" id="UP000814128">
    <property type="component" value="Unassembled WGS sequence"/>
</dbReference>
<evidence type="ECO:0000313" key="2">
    <source>
        <dbReference type="Proteomes" id="UP000814128"/>
    </source>
</evidence>
<evidence type="ECO:0000313" key="1">
    <source>
        <dbReference type="EMBL" id="KAI0035546.1"/>
    </source>
</evidence>
<keyword evidence="2" id="KW-1185">Reference proteome</keyword>
<gene>
    <name evidence="1" type="ORF">K488DRAFT_82990</name>
</gene>
<name>A0ACB8QUL8_9AGAM</name>
<sequence length="118" mass="12638">MHSGQFFFVVFAFFAVIQVAAGHFVPRQHNGMLAAVEHRPHTATHEYGSSMNLVNSDNVVKTLDIAVTDTSTGAVNPALPSLTSADATLPTTTLDLGYMISPVYAWGHSLAQKLLPAE</sequence>
<reference evidence="1" key="1">
    <citation type="submission" date="2021-02" db="EMBL/GenBank/DDBJ databases">
        <authorList>
            <consortium name="DOE Joint Genome Institute"/>
            <person name="Ahrendt S."/>
            <person name="Looney B.P."/>
            <person name="Miyauchi S."/>
            <person name="Morin E."/>
            <person name="Drula E."/>
            <person name="Courty P.E."/>
            <person name="Chicoki N."/>
            <person name="Fauchery L."/>
            <person name="Kohler A."/>
            <person name="Kuo A."/>
            <person name="Labutti K."/>
            <person name="Pangilinan J."/>
            <person name="Lipzen A."/>
            <person name="Riley R."/>
            <person name="Andreopoulos W."/>
            <person name="He G."/>
            <person name="Johnson J."/>
            <person name="Barry K.W."/>
            <person name="Grigoriev I.V."/>
            <person name="Nagy L."/>
            <person name="Hibbett D."/>
            <person name="Henrissat B."/>
            <person name="Matheny P.B."/>
            <person name="Labbe J."/>
            <person name="Martin F."/>
        </authorList>
    </citation>
    <scope>NUCLEOTIDE SEQUENCE</scope>
    <source>
        <strain evidence="1">EC-137</strain>
    </source>
</reference>
<organism evidence="1 2">
    <name type="scientific">Vararia minispora EC-137</name>
    <dbReference type="NCBI Taxonomy" id="1314806"/>
    <lineage>
        <taxon>Eukaryota</taxon>
        <taxon>Fungi</taxon>
        <taxon>Dikarya</taxon>
        <taxon>Basidiomycota</taxon>
        <taxon>Agaricomycotina</taxon>
        <taxon>Agaricomycetes</taxon>
        <taxon>Russulales</taxon>
        <taxon>Lachnocladiaceae</taxon>
        <taxon>Vararia</taxon>
    </lineage>
</organism>
<proteinExistence type="predicted"/>
<dbReference type="EMBL" id="MU273483">
    <property type="protein sequence ID" value="KAI0035546.1"/>
    <property type="molecule type" value="Genomic_DNA"/>
</dbReference>
<protein>
    <submittedName>
        <fullName evidence="1">Uncharacterized protein</fullName>
    </submittedName>
</protein>